<proteinExistence type="predicted"/>
<comment type="caution">
    <text evidence="1">The sequence shown here is derived from an EMBL/GenBank/DDBJ whole genome shotgun (WGS) entry which is preliminary data.</text>
</comment>
<gene>
    <name evidence="1" type="ORF">CAMGR0001_1166</name>
</gene>
<accession>C8PIW7</accession>
<keyword evidence="2" id="KW-1185">Reference proteome</keyword>
<evidence type="ECO:0000313" key="2">
    <source>
        <dbReference type="Proteomes" id="UP000005709"/>
    </source>
</evidence>
<organism evidence="1 2">
    <name type="scientific">Campylobacter gracilis RM3268</name>
    <dbReference type="NCBI Taxonomy" id="553220"/>
    <lineage>
        <taxon>Bacteria</taxon>
        <taxon>Pseudomonadati</taxon>
        <taxon>Campylobacterota</taxon>
        <taxon>Epsilonproteobacteria</taxon>
        <taxon>Campylobacterales</taxon>
        <taxon>Campylobacteraceae</taxon>
        <taxon>Campylobacter</taxon>
    </lineage>
</organism>
<evidence type="ECO:0000313" key="1">
    <source>
        <dbReference type="EMBL" id="EEV16872.1"/>
    </source>
</evidence>
<sequence>MRGICSAPVSRLCSLSGASALRRGARRKFYFVSVNLKPVIACG</sequence>
<dbReference type="AlphaFoldDB" id="C8PIW7"/>
<name>C8PIW7_9BACT</name>
<dbReference type="Proteomes" id="UP000005709">
    <property type="component" value="Unassembled WGS sequence"/>
</dbReference>
<dbReference type="EMBL" id="ACYG01000027">
    <property type="protein sequence ID" value="EEV16872.1"/>
    <property type="molecule type" value="Genomic_DNA"/>
</dbReference>
<protein>
    <submittedName>
        <fullName evidence="1">Uncharacterized protein</fullName>
    </submittedName>
</protein>
<reference evidence="1 2" key="1">
    <citation type="submission" date="2009-07" db="EMBL/GenBank/DDBJ databases">
        <authorList>
            <person name="Madupu R."/>
            <person name="Sebastian Y."/>
            <person name="Durkin A.S."/>
            <person name="Torralba M."/>
            <person name="Methe B."/>
            <person name="Sutton G.G."/>
            <person name="Strausberg R.L."/>
            <person name="Nelson K.E."/>
        </authorList>
    </citation>
    <scope>NUCLEOTIDE SEQUENCE [LARGE SCALE GENOMIC DNA]</scope>
    <source>
        <strain evidence="1 2">RM3268</strain>
    </source>
</reference>